<dbReference type="InterPro" id="IPR020103">
    <property type="entry name" value="PsdUridine_synth_cat_dom_sf"/>
</dbReference>
<organism evidence="2 3">
    <name type="scientific">Tribonema minus</name>
    <dbReference type="NCBI Taxonomy" id="303371"/>
    <lineage>
        <taxon>Eukaryota</taxon>
        <taxon>Sar</taxon>
        <taxon>Stramenopiles</taxon>
        <taxon>Ochrophyta</taxon>
        <taxon>PX clade</taxon>
        <taxon>Xanthophyceae</taxon>
        <taxon>Tribonematales</taxon>
        <taxon>Tribonemataceae</taxon>
        <taxon>Tribonema</taxon>
    </lineage>
</organism>
<dbReference type="InterPro" id="IPR050188">
    <property type="entry name" value="RluA_PseudoU_synthase"/>
</dbReference>
<feature type="domain" description="Pseudouridine synthase RsuA/RluA-like" evidence="1">
    <location>
        <begin position="102"/>
        <end position="193"/>
    </location>
</feature>
<dbReference type="PROSITE" id="PS01129">
    <property type="entry name" value="PSI_RLU"/>
    <property type="match status" value="1"/>
</dbReference>
<dbReference type="GO" id="GO:0009982">
    <property type="term" value="F:pseudouridine synthase activity"/>
    <property type="evidence" value="ECO:0007669"/>
    <property type="project" value="InterPro"/>
</dbReference>
<evidence type="ECO:0000259" key="1">
    <source>
        <dbReference type="Pfam" id="PF00849"/>
    </source>
</evidence>
<dbReference type="Proteomes" id="UP000664859">
    <property type="component" value="Unassembled WGS sequence"/>
</dbReference>
<comment type="caution">
    <text evidence="2">The sequence shown here is derived from an EMBL/GenBank/DDBJ whole genome shotgun (WGS) entry which is preliminary data.</text>
</comment>
<dbReference type="InterPro" id="IPR006224">
    <property type="entry name" value="PsdUridine_synth_RluA-like_CS"/>
</dbReference>
<accession>A0A836C7F4</accession>
<keyword evidence="3" id="KW-1185">Reference proteome</keyword>
<proteinExistence type="predicted"/>
<evidence type="ECO:0000313" key="3">
    <source>
        <dbReference type="Proteomes" id="UP000664859"/>
    </source>
</evidence>
<dbReference type="PANTHER" id="PTHR21600">
    <property type="entry name" value="MITOCHONDRIAL RNA PSEUDOURIDINE SYNTHASE"/>
    <property type="match status" value="1"/>
</dbReference>
<dbReference type="OrthoDB" id="424794at2759"/>
<dbReference type="GO" id="GO:0003723">
    <property type="term" value="F:RNA binding"/>
    <property type="evidence" value="ECO:0007669"/>
    <property type="project" value="InterPro"/>
</dbReference>
<dbReference type="AlphaFoldDB" id="A0A836C7F4"/>
<feature type="non-terminal residue" evidence="2">
    <location>
        <position position="204"/>
    </location>
</feature>
<evidence type="ECO:0000313" key="2">
    <source>
        <dbReference type="EMBL" id="KAG5175464.1"/>
    </source>
</evidence>
<reference evidence="2" key="1">
    <citation type="submission" date="2021-02" db="EMBL/GenBank/DDBJ databases">
        <title>First Annotated Genome of the Yellow-green Alga Tribonema minus.</title>
        <authorList>
            <person name="Mahan K.M."/>
        </authorList>
    </citation>
    <scope>NUCLEOTIDE SEQUENCE</scope>
    <source>
        <strain evidence="2">UTEX B ZZ1240</strain>
    </source>
</reference>
<name>A0A836C7F4_9STRA</name>
<dbReference type="Gene3D" id="3.30.2350.10">
    <property type="entry name" value="Pseudouridine synthase"/>
    <property type="match status" value="1"/>
</dbReference>
<dbReference type="GO" id="GO:0000455">
    <property type="term" value="P:enzyme-directed rRNA pseudouridine synthesis"/>
    <property type="evidence" value="ECO:0007669"/>
    <property type="project" value="TreeGrafter"/>
</dbReference>
<dbReference type="PANTHER" id="PTHR21600:SF52">
    <property type="entry name" value="PSEUDOURIDINE SYNTHASE RSUA_RLUA-LIKE DOMAIN-CONTAINING PROTEIN"/>
    <property type="match status" value="1"/>
</dbReference>
<dbReference type="SUPFAM" id="SSF55120">
    <property type="entry name" value="Pseudouridine synthase"/>
    <property type="match status" value="1"/>
</dbReference>
<gene>
    <name evidence="2" type="ORF">JKP88DRAFT_172326</name>
</gene>
<dbReference type="InterPro" id="IPR006145">
    <property type="entry name" value="PsdUridine_synth_RsuA/RluA"/>
</dbReference>
<dbReference type="EMBL" id="JAFCMP010000549">
    <property type="protein sequence ID" value="KAG5175464.1"/>
    <property type="molecule type" value="Genomic_DNA"/>
</dbReference>
<sequence length="204" mass="22622">MTSATWGYSEYARHAYAPSDAAAWQVLVDVLGVDESRARYIIVFGGFYLMPPGDVKARRVSDPTHAMTKGQYMRIHPMPRQYPVCATTDWDASVLQENDWCMLVNKPAAVPSHPTVDNLHHNVVACLKPLRPGTQISAAHRLDVATSGLIVMCKRPSFMTAFSALHAAGAISKRYTALLRLPHVPLGVLTHYMMRSSCAPKIYR</sequence>
<dbReference type="Pfam" id="PF00849">
    <property type="entry name" value="PseudoU_synth_2"/>
    <property type="match status" value="1"/>
</dbReference>
<protein>
    <submittedName>
        <fullName evidence="2">Pseudouridine synthase</fullName>
    </submittedName>
</protein>